<name>A0ACA9LGE9_9GLOM</name>
<organism evidence="1 2">
    <name type="scientific">Cetraspora pellucida</name>
    <dbReference type="NCBI Taxonomy" id="1433469"/>
    <lineage>
        <taxon>Eukaryota</taxon>
        <taxon>Fungi</taxon>
        <taxon>Fungi incertae sedis</taxon>
        <taxon>Mucoromycota</taxon>
        <taxon>Glomeromycotina</taxon>
        <taxon>Glomeromycetes</taxon>
        <taxon>Diversisporales</taxon>
        <taxon>Gigasporaceae</taxon>
        <taxon>Cetraspora</taxon>
    </lineage>
</organism>
<evidence type="ECO:0000313" key="1">
    <source>
        <dbReference type="EMBL" id="CAG8529317.1"/>
    </source>
</evidence>
<evidence type="ECO:0000313" key="2">
    <source>
        <dbReference type="Proteomes" id="UP000789366"/>
    </source>
</evidence>
<feature type="non-terminal residue" evidence="1">
    <location>
        <position position="124"/>
    </location>
</feature>
<protein>
    <submittedName>
        <fullName evidence="1">17109_t:CDS:1</fullName>
    </submittedName>
</protein>
<sequence>MLIDPEQLQTDFEEFFEIDDSTFAVQDLTNLEKNDVDELIVDLTTNLSNPMIKLQINEFDHMNDSQILTEDVLDDEEIVSIVLDEQWEFEEGNASDTDKELLEIPIIENLNGLTKFISFVEQQK</sequence>
<dbReference type="Proteomes" id="UP000789366">
    <property type="component" value="Unassembled WGS sequence"/>
</dbReference>
<keyword evidence="2" id="KW-1185">Reference proteome</keyword>
<dbReference type="EMBL" id="CAJVPW010003774">
    <property type="protein sequence ID" value="CAG8529317.1"/>
    <property type="molecule type" value="Genomic_DNA"/>
</dbReference>
<proteinExistence type="predicted"/>
<comment type="caution">
    <text evidence="1">The sequence shown here is derived from an EMBL/GenBank/DDBJ whole genome shotgun (WGS) entry which is preliminary data.</text>
</comment>
<reference evidence="1" key="1">
    <citation type="submission" date="2021-06" db="EMBL/GenBank/DDBJ databases">
        <authorList>
            <person name="Kallberg Y."/>
            <person name="Tangrot J."/>
            <person name="Rosling A."/>
        </authorList>
    </citation>
    <scope>NUCLEOTIDE SEQUENCE</scope>
    <source>
        <strain evidence="1">28 12/20/2015</strain>
    </source>
</reference>
<gene>
    <name evidence="1" type="ORF">SPELUC_LOCUS4292</name>
</gene>
<accession>A0ACA9LGE9</accession>